<accession>B7QB08</accession>
<proteinExistence type="predicted"/>
<dbReference type="EnsemblMetazoa" id="ISCW012240-RA">
    <property type="protein sequence ID" value="ISCW012240-PA"/>
    <property type="gene ID" value="ISCW012240"/>
</dbReference>
<dbReference type="VEuPathDB" id="VectorBase:ISCW012240"/>
<evidence type="ECO:0000313" key="1">
    <source>
        <dbReference type="EMBL" id="EEC16030.1"/>
    </source>
</evidence>
<dbReference type="VEuPathDB" id="VectorBase:ISCI012240"/>
<dbReference type="InParanoid" id="B7QB08"/>
<dbReference type="EMBL" id="ABJB010865648">
    <property type="status" value="NOT_ANNOTATED_CDS"/>
    <property type="molecule type" value="Genomic_DNA"/>
</dbReference>
<protein>
    <submittedName>
        <fullName evidence="1 2">Uncharacterized protein</fullName>
    </submittedName>
</protein>
<sequence>MPLRMGVCVGSASRLLGPEGEFHDEEGNELPLSWWSPASWAAFRRLTRCLGAPDSEPLWRGALGARLLWQSFEGALARSTTPADAAVSGLSSMPDQRKLFFVAYCLFLCAMPHERNEYVPRRISVRRVGVGNLALVLLG</sequence>
<reference evidence="1 3" key="1">
    <citation type="submission" date="2008-03" db="EMBL/GenBank/DDBJ databases">
        <title>Annotation of Ixodes scapularis.</title>
        <authorList>
            <consortium name="Ixodes scapularis Genome Project Consortium"/>
            <person name="Caler E."/>
            <person name="Hannick L.I."/>
            <person name="Bidwell S."/>
            <person name="Joardar V."/>
            <person name="Thiagarajan M."/>
            <person name="Amedeo P."/>
            <person name="Galinsky K.J."/>
            <person name="Schobel S."/>
            <person name="Inman J."/>
            <person name="Hostetler J."/>
            <person name="Miller J."/>
            <person name="Hammond M."/>
            <person name="Megy K."/>
            <person name="Lawson D."/>
            <person name="Kodira C."/>
            <person name="Sutton G."/>
            <person name="Meyer J."/>
            <person name="Hill C.A."/>
            <person name="Birren B."/>
            <person name="Nene V."/>
            <person name="Collins F."/>
            <person name="Alarcon-Chaidez F."/>
            <person name="Wikel S."/>
            <person name="Strausberg R."/>
        </authorList>
    </citation>
    <scope>NUCLEOTIDE SEQUENCE [LARGE SCALE GENOMIC DNA]</scope>
    <source>
        <strain evidence="3">Wikel</strain>
        <strain evidence="1">Wikel colony</strain>
    </source>
</reference>
<evidence type="ECO:0000313" key="2">
    <source>
        <dbReference type="EnsemblMetazoa" id="ISCW012240-PA"/>
    </source>
</evidence>
<name>B7QB08_IXOSC</name>
<dbReference type="AlphaFoldDB" id="B7QB08"/>
<reference evidence="2" key="2">
    <citation type="submission" date="2020-05" db="UniProtKB">
        <authorList>
            <consortium name="EnsemblMetazoa"/>
        </authorList>
    </citation>
    <scope>IDENTIFICATION</scope>
    <source>
        <strain evidence="2">wikel</strain>
    </source>
</reference>
<organism>
    <name type="scientific">Ixodes scapularis</name>
    <name type="common">Black-legged tick</name>
    <name type="synonym">Deer tick</name>
    <dbReference type="NCBI Taxonomy" id="6945"/>
    <lineage>
        <taxon>Eukaryota</taxon>
        <taxon>Metazoa</taxon>
        <taxon>Ecdysozoa</taxon>
        <taxon>Arthropoda</taxon>
        <taxon>Chelicerata</taxon>
        <taxon>Arachnida</taxon>
        <taxon>Acari</taxon>
        <taxon>Parasitiformes</taxon>
        <taxon>Ixodida</taxon>
        <taxon>Ixodoidea</taxon>
        <taxon>Ixodidae</taxon>
        <taxon>Ixodinae</taxon>
        <taxon>Ixodes</taxon>
    </lineage>
</organism>
<dbReference type="Proteomes" id="UP000001555">
    <property type="component" value="Unassembled WGS sequence"/>
</dbReference>
<keyword evidence="3" id="KW-1185">Reference proteome</keyword>
<dbReference type="EMBL" id="DS898304">
    <property type="protein sequence ID" value="EEC16030.1"/>
    <property type="molecule type" value="Genomic_DNA"/>
</dbReference>
<evidence type="ECO:0000313" key="3">
    <source>
        <dbReference type="Proteomes" id="UP000001555"/>
    </source>
</evidence>
<gene>
    <name evidence="1" type="ORF">IscW_ISCW012240</name>
</gene>
<dbReference type="PaxDb" id="6945-B7QB08"/>
<dbReference type="HOGENOM" id="CLU_1847352_0_0_1"/>